<gene>
    <name evidence="2" type="ORF">SAMN02910315_02405</name>
</gene>
<organism evidence="2 3">
    <name type="scientific">Methanobrevibacter millerae</name>
    <dbReference type="NCBI Taxonomy" id="230361"/>
    <lineage>
        <taxon>Archaea</taxon>
        <taxon>Methanobacteriati</taxon>
        <taxon>Methanobacteriota</taxon>
        <taxon>Methanomada group</taxon>
        <taxon>Methanobacteria</taxon>
        <taxon>Methanobacteriales</taxon>
        <taxon>Methanobacteriaceae</taxon>
        <taxon>Methanobrevibacter</taxon>
    </lineage>
</organism>
<evidence type="ECO:0000313" key="3">
    <source>
        <dbReference type="Proteomes" id="UP000323439"/>
    </source>
</evidence>
<dbReference type="EMBL" id="FMXB01000033">
    <property type="protein sequence ID" value="SDA72388.1"/>
    <property type="molecule type" value="Genomic_DNA"/>
</dbReference>
<name>A0A1G5XPK5_9EURY</name>
<keyword evidence="3" id="KW-1185">Reference proteome</keyword>
<protein>
    <submittedName>
        <fullName evidence="2">Predicted transcriptional regulator, contains HTH domain</fullName>
    </submittedName>
</protein>
<dbReference type="Pfam" id="PF08350">
    <property type="entry name" value="FilR1_middle"/>
    <property type="match status" value="1"/>
</dbReference>
<dbReference type="SUPFAM" id="SSF46785">
    <property type="entry name" value="Winged helix' DNA-binding domain"/>
    <property type="match status" value="1"/>
</dbReference>
<dbReference type="InterPro" id="IPR011991">
    <property type="entry name" value="ArsR-like_HTH"/>
</dbReference>
<dbReference type="InterPro" id="IPR036390">
    <property type="entry name" value="WH_DNA-bd_sf"/>
</dbReference>
<proteinExistence type="predicted"/>
<evidence type="ECO:0000259" key="1">
    <source>
        <dbReference type="Pfam" id="PF08350"/>
    </source>
</evidence>
<dbReference type="Proteomes" id="UP000323439">
    <property type="component" value="Unassembled WGS sequence"/>
</dbReference>
<feature type="domain" description="Methanogenesis regulatory protein FilR1 middle" evidence="1">
    <location>
        <begin position="145"/>
        <end position="273"/>
    </location>
</feature>
<dbReference type="CDD" id="cd00090">
    <property type="entry name" value="HTH_ARSR"/>
    <property type="match status" value="1"/>
</dbReference>
<dbReference type="RefSeq" id="WP_149732872.1">
    <property type="nucleotide sequence ID" value="NZ_FMXB01000033.1"/>
</dbReference>
<evidence type="ECO:0000313" key="2">
    <source>
        <dbReference type="EMBL" id="SDA72388.1"/>
    </source>
</evidence>
<sequence length="277" mass="32636">MGGIIIESEFFNGINNLKDFNMIRFLIASELRLKLLLSIYKSSKSIKELELEFNKKSSNISRGLNELKEYNLITRLPDKKFSITSSGFLLVENLDHLMINFENIDKKSEFWENHTINSIPNKFLKELSLFNDSTIIKSSPMEFSKPINVYLKNISQSKDIFMILPIYSKIFMDCIYDTIINHNGYLDLITTKDIFDLIIKSDSEKYFKSLVRNKKINYYLVEDIANIFFTATNTFSSLFLFFDNLVFDNSEMFFIDDENLVKHAIRFYDSYKSYLFE</sequence>
<dbReference type="OrthoDB" id="11410at2157"/>
<dbReference type="InterPro" id="IPR013561">
    <property type="entry name" value="FilR1_middle_dom"/>
</dbReference>
<reference evidence="2 3" key="1">
    <citation type="submission" date="2016-10" db="EMBL/GenBank/DDBJ databases">
        <authorList>
            <person name="Varghese N."/>
            <person name="Submissions S."/>
        </authorList>
    </citation>
    <scope>NUCLEOTIDE SEQUENCE [LARGE SCALE GENOMIC DNA]</scope>
    <source>
        <strain evidence="2 3">DSM 16643</strain>
    </source>
</reference>
<accession>A0A1G5XPK5</accession>
<dbReference type="AlphaFoldDB" id="A0A1G5XPK5"/>